<evidence type="ECO:0000313" key="2">
    <source>
        <dbReference type="EMBL" id="OQS32461.1"/>
    </source>
</evidence>
<dbReference type="Pfam" id="PF07157">
    <property type="entry name" value="DNA_circ_N"/>
    <property type="match status" value="1"/>
</dbReference>
<dbReference type="AlphaFoldDB" id="A0A1W0CCN0"/>
<feature type="domain" description="DNA circulation N-terminal" evidence="1">
    <location>
        <begin position="2"/>
        <end position="85"/>
    </location>
</feature>
<evidence type="ECO:0000313" key="3">
    <source>
        <dbReference type="Proteomes" id="UP000192721"/>
    </source>
</evidence>
<protein>
    <recommendedName>
        <fullName evidence="1">DNA circulation N-terminal domain-containing protein</fullName>
    </recommendedName>
</protein>
<proteinExistence type="predicted"/>
<comment type="caution">
    <text evidence="2">The sequence shown here is derived from an EMBL/GenBank/DDBJ whole genome shotgun (WGS) entry which is preliminary data.</text>
</comment>
<evidence type="ECO:0000259" key="1">
    <source>
        <dbReference type="Pfam" id="PF07157"/>
    </source>
</evidence>
<sequence length="406" mass="43451">MLRPASFKGVPFRVEDDAAEVGRRTVLHEYPYRDVPSGEDLGRAARRFNVSAFFFGVDGPDELQELIEALESGGPGTLRHPWLGNHLCQLDGGSAKIRFPRAEAGKIVVDLVFVEAGQNLEPDAQDDTDAQLEAAADEAQAASDDLFSLNWLDEIAGLAEAAAAMVEQMLSGLDGMLAPLDQALSAIDRVINAVQRIINAPLALIGKIQGRLQALVGRLTNPFSGLSAWRQLLRGDVLHPYQTLRPNASYLNGSKPAWAQAALSAVAPPKAGQLPAMPPAMADYVRRTLVIEAARSIPRAAFVSKADVETARGQILQALDTELKAAPDVLYPAFSALRVAVAQSLQARTPTLADIETLQSAATRPALVLAYQVNGDVEAEADLVARNQVRHPGFVPAGQVEVLKRG</sequence>
<dbReference type="EMBL" id="MUKV01000046">
    <property type="protein sequence ID" value="OQS32461.1"/>
    <property type="molecule type" value="Genomic_DNA"/>
</dbReference>
<dbReference type="InterPro" id="IPR009826">
    <property type="entry name" value="DNA_circ_N"/>
</dbReference>
<gene>
    <name evidence="2" type="ORF">B0T45_21640</name>
</gene>
<dbReference type="RefSeq" id="WP_081556927.1">
    <property type="nucleotide sequence ID" value="NZ_MUKV01000046.1"/>
</dbReference>
<organism evidence="2 3">
    <name type="scientific">Chromobacterium haemolyticum</name>
    <dbReference type="NCBI Taxonomy" id="394935"/>
    <lineage>
        <taxon>Bacteria</taxon>
        <taxon>Pseudomonadati</taxon>
        <taxon>Pseudomonadota</taxon>
        <taxon>Betaproteobacteria</taxon>
        <taxon>Neisseriales</taxon>
        <taxon>Chromobacteriaceae</taxon>
        <taxon>Chromobacterium</taxon>
    </lineage>
</organism>
<accession>A0A1W0CCN0</accession>
<name>A0A1W0CCN0_9NEIS</name>
<dbReference type="Proteomes" id="UP000192721">
    <property type="component" value="Unassembled WGS sequence"/>
</dbReference>
<reference evidence="2 3" key="1">
    <citation type="submission" date="2017-02" db="EMBL/GenBank/DDBJ databases">
        <title>Chromobacterium haemolyticum H5244.</title>
        <authorList>
            <person name="Gulvik C.A."/>
        </authorList>
    </citation>
    <scope>NUCLEOTIDE SEQUENCE [LARGE SCALE GENOMIC DNA]</scope>
    <source>
        <strain evidence="2 3">H5244</strain>
    </source>
</reference>